<dbReference type="InterPro" id="IPR027477">
    <property type="entry name" value="Succ_DH/fumarate_Rdtase_cat_sf"/>
</dbReference>
<gene>
    <name evidence="6" type="ORF">GCM10010406_19360</name>
</gene>
<reference evidence="6 7" key="1">
    <citation type="journal article" date="2019" name="Int. J. Syst. Evol. Microbiol.">
        <title>The Global Catalogue of Microorganisms (GCM) 10K type strain sequencing project: providing services to taxonomists for standard genome sequencing and annotation.</title>
        <authorList>
            <consortium name="The Broad Institute Genomics Platform"/>
            <consortium name="The Broad Institute Genome Sequencing Center for Infectious Disease"/>
            <person name="Wu L."/>
            <person name="Ma J."/>
        </authorList>
    </citation>
    <scope>NUCLEOTIDE SEQUENCE [LARGE SCALE GENOMIC DNA]</scope>
    <source>
        <strain evidence="6 7">JCM 6307</strain>
    </source>
</reference>
<evidence type="ECO:0000256" key="3">
    <source>
        <dbReference type="ARBA" id="ARBA00022827"/>
    </source>
</evidence>
<dbReference type="PANTHER" id="PTHR43400">
    <property type="entry name" value="FUMARATE REDUCTASE"/>
    <property type="match status" value="1"/>
</dbReference>
<accession>A0ABN3LI48</accession>
<name>A0ABN3LI48_9ACTN</name>
<comment type="caution">
    <text evidence="6">The sequence shown here is derived from an EMBL/GenBank/DDBJ whole genome shotgun (WGS) entry which is preliminary data.</text>
</comment>
<organism evidence="6 7">
    <name type="scientific">Streptomyces thermolineatus</name>
    <dbReference type="NCBI Taxonomy" id="44033"/>
    <lineage>
        <taxon>Bacteria</taxon>
        <taxon>Bacillati</taxon>
        <taxon>Actinomycetota</taxon>
        <taxon>Actinomycetes</taxon>
        <taxon>Kitasatosporales</taxon>
        <taxon>Streptomycetaceae</taxon>
        <taxon>Streptomyces</taxon>
    </lineage>
</organism>
<evidence type="ECO:0000313" key="6">
    <source>
        <dbReference type="EMBL" id="GAA2483145.1"/>
    </source>
</evidence>
<dbReference type="Pfam" id="PF00890">
    <property type="entry name" value="FAD_binding_2"/>
    <property type="match status" value="1"/>
</dbReference>
<keyword evidence="2" id="KW-0285">Flavoprotein</keyword>
<feature type="domain" description="FAD-dependent oxidoreductase 2 FAD-binding" evidence="5">
    <location>
        <begin position="13"/>
        <end position="496"/>
    </location>
</feature>
<keyword evidence="4" id="KW-0560">Oxidoreductase</keyword>
<evidence type="ECO:0000313" key="7">
    <source>
        <dbReference type="Proteomes" id="UP001501358"/>
    </source>
</evidence>
<comment type="cofactor">
    <cofactor evidence="1">
        <name>FAD</name>
        <dbReference type="ChEBI" id="CHEBI:57692"/>
    </cofactor>
</comment>
<dbReference type="Gene3D" id="3.50.50.60">
    <property type="entry name" value="FAD/NAD(P)-binding domain"/>
    <property type="match status" value="2"/>
</dbReference>
<sequence length="518" mass="54073">MSGTPMTWDAECDVLVVGSGAGALTGACTAALQGLETVVLERTALVGGTSSYSGGACWLPGSRVQEREGVADSTELARTYLRSLLGEGTAERQDAFVDTAPAVVEMLESTPDVEFAWQPFPDYFDAPGRLDLGRSLVARDLPAEQLGELAALVRPPVDLDRAGQGNGPVLSAGRALIGRLLLALHRTGRGEVRTGTDVTELVVDGGRVVGVRAVTADGGTAVRARRGVLLAAGGFERDAAGRRARNVPGSADWSMAPDGSNTGGAIRAATAVGAASELMDQAWWCPVSPQPDGSPSFVLGLRGGLFVGADGRRFANESLPYDRMGRELNADPGNRVPAHFVFDSRYGGRLPAVCVPDLDPQACLESGAWVRADTVPELAELIGVDGRALAGTVEEFNRFAAEGADRAFHRGEDAYDRYFADRRATTPNHCLQPLEQPPYYAARILPGDLGTKGGLRTDADARVLREDGTAIEGLYAAGNTGASLSGAVYPGPGIPLGTAMTFAYRAVRHLASGTAPGA</sequence>
<evidence type="ECO:0000256" key="2">
    <source>
        <dbReference type="ARBA" id="ARBA00022630"/>
    </source>
</evidence>
<dbReference type="InterPro" id="IPR036188">
    <property type="entry name" value="FAD/NAD-bd_sf"/>
</dbReference>
<evidence type="ECO:0000256" key="1">
    <source>
        <dbReference type="ARBA" id="ARBA00001974"/>
    </source>
</evidence>
<keyword evidence="7" id="KW-1185">Reference proteome</keyword>
<dbReference type="Proteomes" id="UP001501358">
    <property type="component" value="Unassembled WGS sequence"/>
</dbReference>
<dbReference type="InterPro" id="IPR003953">
    <property type="entry name" value="FAD-dep_OxRdtase_2_FAD-bd"/>
</dbReference>
<dbReference type="SUPFAM" id="SSF56425">
    <property type="entry name" value="Succinate dehydrogenase/fumarate reductase flavoprotein, catalytic domain"/>
    <property type="match status" value="1"/>
</dbReference>
<evidence type="ECO:0000259" key="5">
    <source>
        <dbReference type="Pfam" id="PF00890"/>
    </source>
</evidence>
<evidence type="ECO:0000256" key="4">
    <source>
        <dbReference type="ARBA" id="ARBA00023002"/>
    </source>
</evidence>
<keyword evidence="3" id="KW-0274">FAD</keyword>
<proteinExistence type="predicted"/>
<dbReference type="EMBL" id="BAAATA010000008">
    <property type="protein sequence ID" value="GAA2483145.1"/>
    <property type="molecule type" value="Genomic_DNA"/>
</dbReference>
<protein>
    <submittedName>
        <fullName evidence="6">FAD-binding protein</fullName>
    </submittedName>
</protein>
<dbReference type="InterPro" id="IPR050315">
    <property type="entry name" value="FAD-oxidoreductase_2"/>
</dbReference>
<dbReference type="PANTHER" id="PTHR43400:SF10">
    <property type="entry name" value="3-OXOSTEROID 1-DEHYDROGENASE"/>
    <property type="match status" value="1"/>
</dbReference>
<dbReference type="SUPFAM" id="SSF51905">
    <property type="entry name" value="FAD/NAD(P)-binding domain"/>
    <property type="match status" value="1"/>
</dbReference>
<dbReference type="PRINTS" id="PR00411">
    <property type="entry name" value="PNDRDTASEI"/>
</dbReference>
<dbReference type="RefSeq" id="WP_344382726.1">
    <property type="nucleotide sequence ID" value="NZ_BAAATA010000008.1"/>
</dbReference>